<evidence type="ECO:0000313" key="2">
    <source>
        <dbReference type="EMBL" id="SHL45731.1"/>
    </source>
</evidence>
<dbReference type="InterPro" id="IPR038078">
    <property type="entry name" value="PhoU-like_sf"/>
</dbReference>
<accession>A0A1M7AST6</accession>
<reference evidence="1" key="2">
    <citation type="submission" date="2023-06" db="EMBL/GenBank/DDBJ databases">
        <title>lsaBGC provides a comprehensive framework for evolutionary analysis of biosynthetic gene clusters within focal taxa.</title>
        <authorList>
            <person name="Salamzade R."/>
            <person name="Sandstrom S."/>
            <person name="Kalan L.R."/>
        </authorList>
    </citation>
    <scope>NUCLEOTIDE SEQUENCE</scope>
    <source>
        <strain evidence="1">P3-SID899</strain>
    </source>
</reference>
<protein>
    <submittedName>
        <fullName evidence="1">Uncharacterized protein</fullName>
    </submittedName>
</protein>
<name>A0A1M7AST6_MICLU</name>
<evidence type="ECO:0000313" key="3">
    <source>
        <dbReference type="Proteomes" id="UP000184253"/>
    </source>
</evidence>
<sequence>MSPRMPWLVTRDTPALRHMADLAEALHRAVHLVAQVAGTRGPEADRAARELEELDSSSSATLMAFLTALRSAYVTPLPRQDLYRLASGVHATTRRVVSAGVLIQRADLEELPTHALDVLETVGRQAELLARGAAEMRDLDALEATWMQLLRASRRTERIMVEWLADLGMDLLQRDYNRQREVAWALHAALEALSRVNMDLGMVLVRES</sequence>
<dbReference type="Proteomes" id="UP001205867">
    <property type="component" value="Unassembled WGS sequence"/>
</dbReference>
<proteinExistence type="predicted"/>
<gene>
    <name evidence="1" type="ORF">M3A82_003330</name>
    <name evidence="2" type="ORF">SAMN04487849_103135</name>
</gene>
<dbReference type="Proteomes" id="UP000184253">
    <property type="component" value="Unassembled WGS sequence"/>
</dbReference>
<organism evidence="1 4">
    <name type="scientific">Micrococcus luteus</name>
    <name type="common">Micrococcus lysodeikticus</name>
    <dbReference type="NCBI Taxonomy" id="1270"/>
    <lineage>
        <taxon>Bacteria</taxon>
        <taxon>Bacillati</taxon>
        <taxon>Actinomycetota</taxon>
        <taxon>Actinomycetes</taxon>
        <taxon>Micrococcales</taxon>
        <taxon>Micrococcaceae</taxon>
        <taxon>Micrococcus</taxon>
    </lineage>
</organism>
<comment type="caution">
    <text evidence="1">The sequence shown here is derived from an EMBL/GenBank/DDBJ whole genome shotgun (WGS) entry which is preliminary data.</text>
</comment>
<dbReference type="EMBL" id="FRCE01000003">
    <property type="protein sequence ID" value="SHL45731.1"/>
    <property type="molecule type" value="Genomic_DNA"/>
</dbReference>
<dbReference type="EMBL" id="JALXKZ020000003">
    <property type="protein sequence ID" value="MCV7628380.1"/>
    <property type="molecule type" value="Genomic_DNA"/>
</dbReference>
<evidence type="ECO:0000313" key="4">
    <source>
        <dbReference type="Proteomes" id="UP001205867"/>
    </source>
</evidence>
<reference evidence="2 3" key="1">
    <citation type="submission" date="2016-11" db="EMBL/GenBank/DDBJ databases">
        <authorList>
            <person name="Varghese N."/>
            <person name="Submissions S."/>
        </authorList>
    </citation>
    <scope>NUCLEOTIDE SEQUENCE [LARGE SCALE GENOMIC DNA]</scope>
    <source>
        <strain evidence="2 3">VTM4R57</strain>
    </source>
</reference>
<dbReference type="RefSeq" id="WP_044658636.1">
    <property type="nucleotide sequence ID" value="NZ_CP066288.1"/>
</dbReference>
<dbReference type="Gene3D" id="1.20.58.220">
    <property type="entry name" value="Phosphate transport system protein phou homolog 2, domain 2"/>
    <property type="match status" value="1"/>
</dbReference>
<evidence type="ECO:0000313" key="1">
    <source>
        <dbReference type="EMBL" id="MCV7628380.1"/>
    </source>
</evidence>
<dbReference type="AlphaFoldDB" id="A0A1M7AST6"/>